<dbReference type="NCBIfam" id="TIGR02595">
    <property type="entry name" value="PEP_CTERM"/>
    <property type="match status" value="1"/>
</dbReference>
<accession>A0ABS1CI36</accession>
<gene>
    <name evidence="3" type="ORF">CKO31_12675</name>
</gene>
<protein>
    <recommendedName>
        <fullName evidence="2">Ice-binding protein C-terminal domain-containing protein</fullName>
    </recommendedName>
</protein>
<evidence type="ECO:0000313" key="4">
    <source>
        <dbReference type="Proteomes" id="UP000748752"/>
    </source>
</evidence>
<feature type="domain" description="Ice-binding protein C-terminal" evidence="2">
    <location>
        <begin position="215"/>
        <end position="240"/>
    </location>
</feature>
<keyword evidence="1" id="KW-1133">Transmembrane helix</keyword>
<keyword evidence="1" id="KW-0812">Transmembrane</keyword>
<name>A0ABS1CI36_9GAMM</name>
<dbReference type="InterPro" id="IPR013424">
    <property type="entry name" value="Ice-binding_C"/>
</dbReference>
<comment type="caution">
    <text evidence="3">The sequence shown here is derived from an EMBL/GenBank/DDBJ whole genome shotgun (WGS) entry which is preliminary data.</text>
</comment>
<feature type="transmembrane region" description="Helical" evidence="1">
    <location>
        <begin position="220"/>
        <end position="237"/>
    </location>
</feature>
<dbReference type="RefSeq" id="WP_200238046.1">
    <property type="nucleotide sequence ID" value="NZ_NRRV01000028.1"/>
</dbReference>
<reference evidence="3 4" key="1">
    <citation type="journal article" date="2020" name="Microorganisms">
        <title>Osmotic Adaptation and Compatible Solute Biosynthesis of Phototrophic Bacteria as Revealed from Genome Analyses.</title>
        <authorList>
            <person name="Imhoff J.F."/>
            <person name="Rahn T."/>
            <person name="Kunzel S."/>
            <person name="Keller A."/>
            <person name="Neulinger S.C."/>
        </authorList>
    </citation>
    <scope>NUCLEOTIDE SEQUENCE [LARGE SCALE GENOMIC DNA]</scope>
    <source>
        <strain evidence="3 4">DSM 6210</strain>
    </source>
</reference>
<evidence type="ECO:0000313" key="3">
    <source>
        <dbReference type="EMBL" id="MBK1631582.1"/>
    </source>
</evidence>
<sequence length="257" mass="26482">MQHSTAQPTEDLLDSQLATYAERAARRRVRPSTAEVLGCTAAAGGLAFAGGDALGAIVHNSTGTTFSVESDTAYFTWDVDGAGGTLSLWLSAGSATATANVAVAAGPLATTASYGLVNALPKGFVVGPSPASGTFATSWPYLLASFDTGFVDFKSTTAYFGFQFSGAAGTPDPQYGWAKARVDLFNSGAGTRFRVYEWAYDDSGAAIKVGDTGTAVPAPATPLLTLLGLGALGVAAYRRRREEGLKRLADEQDQATA</sequence>
<organism evidence="3 4">
    <name type="scientific">Thiohalocapsa halophila</name>
    <dbReference type="NCBI Taxonomy" id="69359"/>
    <lineage>
        <taxon>Bacteria</taxon>
        <taxon>Pseudomonadati</taxon>
        <taxon>Pseudomonadota</taxon>
        <taxon>Gammaproteobacteria</taxon>
        <taxon>Chromatiales</taxon>
        <taxon>Chromatiaceae</taxon>
        <taxon>Thiohalocapsa</taxon>
    </lineage>
</organism>
<evidence type="ECO:0000259" key="2">
    <source>
        <dbReference type="Pfam" id="PF07589"/>
    </source>
</evidence>
<evidence type="ECO:0000256" key="1">
    <source>
        <dbReference type="SAM" id="Phobius"/>
    </source>
</evidence>
<dbReference type="EMBL" id="NRRV01000028">
    <property type="protein sequence ID" value="MBK1631582.1"/>
    <property type="molecule type" value="Genomic_DNA"/>
</dbReference>
<keyword evidence="1" id="KW-0472">Membrane</keyword>
<proteinExistence type="predicted"/>
<keyword evidence="4" id="KW-1185">Reference proteome</keyword>
<dbReference type="Pfam" id="PF07589">
    <property type="entry name" value="PEP-CTERM"/>
    <property type="match status" value="1"/>
</dbReference>
<dbReference type="Proteomes" id="UP000748752">
    <property type="component" value="Unassembled WGS sequence"/>
</dbReference>